<dbReference type="InterPro" id="IPR058860">
    <property type="entry name" value="MIB_M2"/>
</dbReference>
<proteinExistence type="predicted"/>
<sequence length="739" mass="82026">MVLYLSKRKKIIAVSLLGLSVASAAYIPSVFSGSIFDPLEVSYSTSTPSTVLKNTPNDVNFSPVANTNFINPPKKQNLPEAPIPSPGPKIVVPKPVETVEPQLLNKKIDNPVPQSTPKAKPRPISPIVTPIRTIARPTPRPVQRVRTIQTVTTPPRTQTRPVTPTFTPPAPTPSATYQQVDPNGKYGQAIQNLRIRASTNVGTANSNIARITAEIKELERQQNQKHESVYWSGSKVVGTKEYDERLKVWNESYNYQINQKKYELERQQYDLKYHSERKARFEQGRLDSQEIGLLEKGYTPDPSTDGWEPRNNIVKKAIKADNARGIAPYDSPWPNQDSTVLSSLSRQGWSGGLNDPSSHVKDDSFNSALSTAGIPGGSNSIRLIQYKKNPGNTAGNNGLTQFKSLYLDSSDPAALSKFDNILQNLAKSQSDLKEVVLQNVKGDYTTTIEQIISKLPASITSLRLFVEDNKGLEALSKLENHKLSELSLYSNAQKETGTWSINPNGLKNVDFIKWDFVDKANINLYNDKAKLPGSIRFDTLSWTKELGTTDKINEGLKIAFGSKINQRVFQGVFGGRGGYPPNLDFSKTEIKTFKDIKFDEANQEFNNQISTWDTDTGQPEKANFFLKFRDISFGIDSNSDSSPTYTVELDKFDGQFQKRLNFGPFEFSNIFIKDKDGKQVQGATLVLKGNYSASAKADLEYFLKAANRVNSFSKIQVDSSLASQLSGSLEGLPIETKTS</sequence>
<dbReference type="RefSeq" id="WP_044283870.1">
    <property type="nucleotide sequence ID" value="NZ_JFAD01000002.1"/>
</dbReference>
<feature type="domain" description="IgG-blocking virulence" evidence="4">
    <location>
        <begin position="372"/>
        <end position="516"/>
    </location>
</feature>
<dbReference type="Pfam" id="PF26364">
    <property type="entry name" value="MIB_M2"/>
    <property type="match status" value="1"/>
</dbReference>
<dbReference type="Pfam" id="PF26360">
    <property type="entry name" value="MIB_M1"/>
    <property type="match status" value="1"/>
</dbReference>
<evidence type="ECO:0000256" key="1">
    <source>
        <dbReference type="SAM" id="Coils"/>
    </source>
</evidence>
<keyword evidence="3" id="KW-0732">Signal</keyword>
<protein>
    <recommendedName>
        <fullName evidence="8">Immunoglobulin-blocking virulence protein</fullName>
    </recommendedName>
</protein>
<dbReference type="EMBL" id="JFAD01000002">
    <property type="protein sequence ID" value="EXU61451.1"/>
    <property type="molecule type" value="Genomic_DNA"/>
</dbReference>
<evidence type="ECO:0000313" key="6">
    <source>
        <dbReference type="EMBL" id="EXU61451.1"/>
    </source>
</evidence>
<feature type="chain" id="PRO_5001473209" description="Immunoglobulin-blocking virulence protein" evidence="3">
    <location>
        <begin position="25"/>
        <end position="739"/>
    </location>
</feature>
<feature type="region of interest" description="Disordered" evidence="2">
    <location>
        <begin position="154"/>
        <end position="183"/>
    </location>
</feature>
<dbReference type="AlphaFoldDB" id="A0A014KWQ7"/>
<evidence type="ECO:0000256" key="3">
    <source>
        <dbReference type="SAM" id="SignalP"/>
    </source>
</evidence>
<feature type="compositionally biased region" description="Low complexity" evidence="2">
    <location>
        <begin position="154"/>
        <end position="165"/>
    </location>
</feature>
<evidence type="ECO:0000259" key="4">
    <source>
        <dbReference type="Pfam" id="PF26360"/>
    </source>
</evidence>
<dbReference type="Proteomes" id="UP000020977">
    <property type="component" value="Unassembled WGS sequence"/>
</dbReference>
<evidence type="ECO:0008006" key="8">
    <source>
        <dbReference type="Google" id="ProtNLM"/>
    </source>
</evidence>
<keyword evidence="1" id="KW-0175">Coiled coil</keyword>
<gene>
    <name evidence="6" type="ORF">MOVI_0050</name>
</gene>
<dbReference type="InterPro" id="IPR030941">
    <property type="entry name" value="Predic_Ig_block"/>
</dbReference>
<dbReference type="InterPro" id="IPR030942">
    <property type="entry name" value="Mycoplas_M_dom"/>
</dbReference>
<evidence type="ECO:0000256" key="2">
    <source>
        <dbReference type="SAM" id="MobiDB-lite"/>
    </source>
</evidence>
<name>A0A014KWQ7_9BACT</name>
<dbReference type="eggNOG" id="ENOG5031Z52">
    <property type="taxonomic scope" value="Bacteria"/>
</dbReference>
<evidence type="ECO:0000259" key="5">
    <source>
        <dbReference type="Pfam" id="PF26364"/>
    </source>
</evidence>
<organism evidence="6 7">
    <name type="scientific">Mesomycoplasma ovipneumoniae 14811</name>
    <dbReference type="NCBI Taxonomy" id="1188239"/>
    <lineage>
        <taxon>Bacteria</taxon>
        <taxon>Bacillati</taxon>
        <taxon>Mycoplasmatota</taxon>
        <taxon>Mycoplasmoidales</taxon>
        <taxon>Metamycoplasmataceae</taxon>
        <taxon>Mesomycoplasma</taxon>
    </lineage>
</organism>
<feature type="domain" description="Mycoplasma immunoglobulin binding protein M2" evidence="5">
    <location>
        <begin position="537"/>
        <end position="729"/>
    </location>
</feature>
<feature type="coiled-coil region" evidence="1">
    <location>
        <begin position="201"/>
        <end position="228"/>
    </location>
</feature>
<dbReference type="NCBIfam" id="TIGR04524">
    <property type="entry name" value="mycoplas_M_dom"/>
    <property type="match status" value="1"/>
</dbReference>
<feature type="signal peptide" evidence="3">
    <location>
        <begin position="1"/>
        <end position="24"/>
    </location>
</feature>
<dbReference type="STRING" id="1188239.MOVI_0050"/>
<evidence type="ECO:0000313" key="7">
    <source>
        <dbReference type="Proteomes" id="UP000020977"/>
    </source>
</evidence>
<comment type="caution">
    <text evidence="6">The sequence shown here is derived from an EMBL/GenBank/DDBJ whole genome shotgun (WGS) entry which is preliminary data.</text>
</comment>
<reference evidence="6 7" key="1">
    <citation type="submission" date="2014-03" db="EMBL/GenBank/DDBJ databases">
        <title>Genome sequence of Mycoplasma ovipneumoniae strain 14811.</title>
        <authorList>
            <person name="Sirand-Pugnet P."/>
            <person name="Breton M."/>
            <person name="Dordet-Frisoni E."/>
            <person name="Baranowski E."/>
            <person name="Barre A."/>
            <person name="Couture C."/>
            <person name="Dupuy V."/>
            <person name="Gaurivaud P."/>
            <person name="Jacob D."/>
            <person name="Lemaitre C."/>
            <person name="Manso-Silvan L."/>
            <person name="Nikolski M."/>
            <person name="Nouvel L.-X."/>
            <person name="Poumarat F."/>
            <person name="Tardy F."/>
            <person name="Thebault P."/>
            <person name="Theil S."/>
            <person name="Citti C."/>
            <person name="Thiaucourt F."/>
            <person name="Blanchard A."/>
        </authorList>
    </citation>
    <scope>NUCLEOTIDE SEQUENCE [LARGE SCALE GENOMIC DNA]</scope>
    <source>
        <strain evidence="6 7">14811</strain>
    </source>
</reference>
<accession>A0A014KWQ7</accession>
<feature type="region of interest" description="Disordered" evidence="2">
    <location>
        <begin position="70"/>
        <end position="89"/>
    </location>
</feature>
<dbReference type="NCBIfam" id="TIGR04526">
    <property type="entry name" value="predic_Ig_block"/>
    <property type="match status" value="1"/>
</dbReference>